<name>A0A067SHM9_GALM3</name>
<dbReference type="EMBL" id="KL142402">
    <property type="protein sequence ID" value="KDR69492.1"/>
    <property type="molecule type" value="Genomic_DNA"/>
</dbReference>
<evidence type="ECO:0000259" key="1">
    <source>
        <dbReference type="Pfam" id="PF18721"/>
    </source>
</evidence>
<dbReference type="InterPro" id="IPR040898">
    <property type="entry name" value="CxC6"/>
</dbReference>
<feature type="non-terminal residue" evidence="2">
    <location>
        <position position="1"/>
    </location>
</feature>
<proteinExistence type="predicted"/>
<dbReference type="HOGENOM" id="CLU_004966_1_0_1"/>
<dbReference type="Pfam" id="PF18721">
    <property type="entry name" value="CxC6"/>
    <property type="match status" value="1"/>
</dbReference>
<dbReference type="OrthoDB" id="2501483at2759"/>
<dbReference type="STRING" id="685588.A0A067SHM9"/>
<reference evidence="3" key="1">
    <citation type="journal article" date="2014" name="Proc. Natl. Acad. Sci. U.S.A.">
        <title>Extensive sampling of basidiomycete genomes demonstrates inadequacy of the white-rot/brown-rot paradigm for wood decay fungi.</title>
        <authorList>
            <person name="Riley R."/>
            <person name="Salamov A.A."/>
            <person name="Brown D.W."/>
            <person name="Nagy L.G."/>
            <person name="Floudas D."/>
            <person name="Held B.W."/>
            <person name="Levasseur A."/>
            <person name="Lombard V."/>
            <person name="Morin E."/>
            <person name="Otillar R."/>
            <person name="Lindquist E.A."/>
            <person name="Sun H."/>
            <person name="LaButti K.M."/>
            <person name="Schmutz J."/>
            <person name="Jabbour D."/>
            <person name="Luo H."/>
            <person name="Baker S.E."/>
            <person name="Pisabarro A.G."/>
            <person name="Walton J.D."/>
            <person name="Blanchette R.A."/>
            <person name="Henrissat B."/>
            <person name="Martin F."/>
            <person name="Cullen D."/>
            <person name="Hibbett D.S."/>
            <person name="Grigoriev I.V."/>
        </authorList>
    </citation>
    <scope>NUCLEOTIDE SEQUENCE [LARGE SCALE GENOMIC DNA]</scope>
    <source>
        <strain evidence="3">CBS 339.88</strain>
    </source>
</reference>
<keyword evidence="3" id="KW-1185">Reference proteome</keyword>
<gene>
    <name evidence="2" type="ORF">GALMADRAFT_77432</name>
</gene>
<dbReference type="AlphaFoldDB" id="A0A067SHM9"/>
<evidence type="ECO:0000313" key="2">
    <source>
        <dbReference type="EMBL" id="KDR69492.1"/>
    </source>
</evidence>
<sequence>DVWNAFYLHSLILDHLESGSTLQLRHHAVSQARRLQPGLHIRNARTAGPGQEAWNHACNRCCYVYEGESGQQYQVSSVVTDGITIGRPTCSVHDCTNPLPNVRHHYCGPHHGLSKLCAVVKCDKEVEEGFRTCPFEDHRKIELYQYQKGKAMFQLKKRLERVKGPGVDDDKELALTLEGTCDGKPETGNRNVQARFGRRWTHNEQLCVASCGVILGRATFYGSEAPNGVWTFWRRLFPTKASLPFVLWHDNNCRVMAMLQNDPNDHPDKGYFDVCALAVDVFHFNCKHKESDEACNRDCNPYKWPILQTPKGNWCFNSSAAKQANTWFGGFQAIIQEMQVDRYEFFLDEMIKQRNRMIIKELKCKGECPYLIPREELLRED</sequence>
<evidence type="ECO:0000313" key="3">
    <source>
        <dbReference type="Proteomes" id="UP000027222"/>
    </source>
</evidence>
<dbReference type="Proteomes" id="UP000027222">
    <property type="component" value="Unassembled WGS sequence"/>
</dbReference>
<feature type="domain" description="CxC6 like cysteine cluster associated with KDZ" evidence="1">
    <location>
        <begin position="79"/>
        <end position="142"/>
    </location>
</feature>
<protein>
    <recommendedName>
        <fullName evidence="1">CxC6 like cysteine cluster associated with KDZ domain-containing protein</fullName>
    </recommendedName>
</protein>
<organism evidence="2 3">
    <name type="scientific">Galerina marginata (strain CBS 339.88)</name>
    <dbReference type="NCBI Taxonomy" id="685588"/>
    <lineage>
        <taxon>Eukaryota</taxon>
        <taxon>Fungi</taxon>
        <taxon>Dikarya</taxon>
        <taxon>Basidiomycota</taxon>
        <taxon>Agaricomycotina</taxon>
        <taxon>Agaricomycetes</taxon>
        <taxon>Agaricomycetidae</taxon>
        <taxon>Agaricales</taxon>
        <taxon>Agaricineae</taxon>
        <taxon>Strophariaceae</taxon>
        <taxon>Galerina</taxon>
    </lineage>
</organism>
<accession>A0A067SHM9</accession>